<accession>A0A481TY65</accession>
<organismHost>
    <name type="scientific">Homo sapiens</name>
    <name type="common">Human</name>
    <dbReference type="NCBI Taxonomy" id="9606"/>
</organismHost>
<proteinExistence type="predicted"/>
<dbReference type="EMBL" id="MH790660">
    <property type="protein sequence ID" value="QBH85185.1"/>
    <property type="molecule type" value="Genomic_DNA"/>
</dbReference>
<evidence type="ECO:0000313" key="1">
    <source>
        <dbReference type="EMBL" id="QBH84728.1"/>
    </source>
</evidence>
<protein>
    <submittedName>
        <fullName evidence="2">Uncharacterized protein</fullName>
    </submittedName>
</protein>
<dbReference type="EMBL" id="MH790655">
    <property type="protein sequence ID" value="QBH84728.1"/>
    <property type="molecule type" value="Genomic_DNA"/>
</dbReference>
<dbReference type="EMBL" id="MH790661">
    <property type="protein sequence ID" value="QBH85339.1"/>
    <property type="molecule type" value="Genomic_DNA"/>
</dbReference>
<name>A0A481TY65_HHV2</name>
<organism evidence="2">
    <name type="scientific">Human herpesvirus 2</name>
    <name type="common">HHV-2</name>
    <name type="synonym">Human herpes simplex virus 2</name>
    <dbReference type="NCBI Taxonomy" id="10310"/>
    <lineage>
        <taxon>Viruses</taxon>
        <taxon>Duplodnaviria</taxon>
        <taxon>Heunggongvirae</taxon>
        <taxon>Peploviricota</taxon>
        <taxon>Herviviricetes</taxon>
        <taxon>Herpesvirales</taxon>
        <taxon>Orthoherpesviridae</taxon>
        <taxon>Alphaherpesvirinae</taxon>
        <taxon>Simplexvirus</taxon>
        <taxon>Simplexvirus humanalpha2</taxon>
    </lineage>
</organism>
<sequence>MSAVSRRRLGWPALKRRSAVSNSPTSVRRRLARCSVGTAGPMMRASVWLRTPPDRPTASQSRPCVCSLAPWIRRNVFT</sequence>
<evidence type="ECO:0000313" key="3">
    <source>
        <dbReference type="EMBL" id="QBH85339.1"/>
    </source>
</evidence>
<reference evidence="2" key="1">
    <citation type="submission" date="2018-08" db="EMBL/GenBank/DDBJ databases">
        <title>HSV2 whole genome sequences from clinical isolates.</title>
        <authorList>
            <person name="Roychoudhury P."/>
            <person name="Greninger A.L."/>
            <person name="Jerome K.R."/>
            <person name="Johnston C."/>
            <person name="Wald A."/>
            <person name="Xie H."/>
        </authorList>
    </citation>
    <scope>NUCLEOTIDE SEQUENCE</scope>
    <source>
        <strain evidence="3">2000-3429</strain>
        <strain evidence="1">2006-15377CAM</strain>
        <strain evidence="2">2008-483</strain>
    </source>
</reference>
<evidence type="ECO:0000313" key="2">
    <source>
        <dbReference type="EMBL" id="QBH85185.1"/>
    </source>
</evidence>